<feature type="binding site" evidence="9">
    <location>
        <position position="105"/>
    </location>
    <ligand>
        <name>5-phospho-alpha-D-ribose 1-diphosphate</name>
        <dbReference type="ChEBI" id="CHEBI:58017"/>
        <note>ligand shared between dimeric partners</note>
    </ligand>
</feature>
<organism evidence="11 12">
    <name type="scientific">Thiohalobacter thiocyanaticus</name>
    <dbReference type="NCBI Taxonomy" id="585455"/>
    <lineage>
        <taxon>Bacteria</taxon>
        <taxon>Pseudomonadati</taxon>
        <taxon>Pseudomonadota</taxon>
        <taxon>Gammaproteobacteria</taxon>
        <taxon>Thiohalobacterales</taxon>
        <taxon>Thiohalobacteraceae</taxon>
        <taxon>Thiohalobacter</taxon>
    </lineage>
</organism>
<comment type="function">
    <text evidence="1 9">Catalyzes the transfer of a ribosyl phosphate group from 5-phosphoribose 1-diphosphate to orotate, leading to the formation of orotidine monophosphate (OMP).</text>
</comment>
<dbReference type="Gene3D" id="3.40.50.2020">
    <property type="match status" value="1"/>
</dbReference>
<dbReference type="NCBIfam" id="TIGR00336">
    <property type="entry name" value="pyrE"/>
    <property type="match status" value="1"/>
</dbReference>
<dbReference type="CDD" id="cd06223">
    <property type="entry name" value="PRTases_typeI"/>
    <property type="match status" value="1"/>
</dbReference>
<dbReference type="GO" id="GO:0005737">
    <property type="term" value="C:cytoplasm"/>
    <property type="evidence" value="ECO:0007669"/>
    <property type="project" value="TreeGrafter"/>
</dbReference>
<feature type="binding site" evidence="9">
    <location>
        <position position="103"/>
    </location>
    <ligand>
        <name>5-phospho-alpha-D-ribose 1-diphosphate</name>
        <dbReference type="ChEBI" id="CHEBI:58017"/>
        <note>ligand shared between dimeric partners</note>
    </ligand>
</feature>
<keyword evidence="12" id="KW-1185">Reference proteome</keyword>
<dbReference type="GO" id="GO:0044205">
    <property type="term" value="P:'de novo' UMP biosynthetic process"/>
    <property type="evidence" value="ECO:0007669"/>
    <property type="project" value="UniProtKB-UniRule"/>
</dbReference>
<dbReference type="Proteomes" id="UP000218765">
    <property type="component" value="Chromosome"/>
</dbReference>
<dbReference type="InterPro" id="IPR029057">
    <property type="entry name" value="PRTase-like"/>
</dbReference>
<evidence type="ECO:0000256" key="6">
    <source>
        <dbReference type="ARBA" id="ARBA00022676"/>
    </source>
</evidence>
<evidence type="ECO:0000256" key="2">
    <source>
        <dbReference type="ARBA" id="ARBA00004889"/>
    </source>
</evidence>
<name>A0A1Z4VV76_9GAMM</name>
<dbReference type="InterPro" id="IPR000836">
    <property type="entry name" value="PRTase_dom"/>
</dbReference>
<feature type="domain" description="Phosphoribosyltransferase" evidence="10">
    <location>
        <begin position="43"/>
        <end position="161"/>
    </location>
</feature>
<dbReference type="SUPFAM" id="SSF53271">
    <property type="entry name" value="PRTase-like"/>
    <property type="match status" value="1"/>
</dbReference>
<dbReference type="Pfam" id="PF00156">
    <property type="entry name" value="Pribosyltran"/>
    <property type="match status" value="1"/>
</dbReference>
<dbReference type="PANTHER" id="PTHR46683">
    <property type="entry name" value="OROTATE PHOSPHORIBOSYLTRANSFERASE 1-RELATED"/>
    <property type="match status" value="1"/>
</dbReference>
<evidence type="ECO:0000256" key="7">
    <source>
        <dbReference type="ARBA" id="ARBA00022679"/>
    </source>
</evidence>
<dbReference type="UniPathway" id="UPA00070">
    <property type="reaction ID" value="UER00119"/>
</dbReference>
<evidence type="ECO:0000256" key="4">
    <source>
        <dbReference type="ARBA" id="ARBA00011738"/>
    </source>
</evidence>
<protein>
    <recommendedName>
        <fullName evidence="5 9">Orotate phosphoribosyltransferase</fullName>
        <shortName evidence="9">OPRT</shortName>
        <shortName evidence="9">OPRTase</shortName>
        <ecNumber evidence="5 9">2.4.2.10</ecNumber>
    </recommendedName>
</protein>
<comment type="catalytic activity">
    <reaction evidence="9">
        <text>orotidine 5'-phosphate + diphosphate = orotate + 5-phospho-alpha-D-ribose 1-diphosphate</text>
        <dbReference type="Rhea" id="RHEA:10380"/>
        <dbReference type="ChEBI" id="CHEBI:30839"/>
        <dbReference type="ChEBI" id="CHEBI:33019"/>
        <dbReference type="ChEBI" id="CHEBI:57538"/>
        <dbReference type="ChEBI" id="CHEBI:58017"/>
        <dbReference type="EC" id="2.4.2.10"/>
    </reaction>
</comment>
<evidence type="ECO:0000256" key="9">
    <source>
        <dbReference type="HAMAP-Rule" id="MF_01208"/>
    </source>
</evidence>
<sequence>MHDYQHEFLRFAIDNQVLRFGEFTLKSGRRSPYFFNAGLFNTGALLARLGRFYAEAAVTAGVEFDVLFGPAYKGIPLAAATAIALADQHGQDLPWCFNRKEAKDHGEGGNLVGAPLAGRVLIVDDVITAGTAVRESFDIIAAAGATPAGILISLDRQERGRGERSAIQEIEAEYGIPVVSIVALDQLTDFLRDQPALQEHLPAVEAYRAEYGV</sequence>
<evidence type="ECO:0000313" key="11">
    <source>
        <dbReference type="EMBL" id="BAZ95385.1"/>
    </source>
</evidence>
<dbReference type="EC" id="2.4.2.10" evidence="5 9"/>
<dbReference type="InterPro" id="IPR004467">
    <property type="entry name" value="Or_phspho_trans_dom"/>
</dbReference>
<comment type="pathway">
    <text evidence="2 9">Pyrimidine metabolism; UMP biosynthesis via de novo pathway; UMP from orotate: step 1/2.</text>
</comment>
<evidence type="ECO:0000313" key="12">
    <source>
        <dbReference type="Proteomes" id="UP000218765"/>
    </source>
</evidence>
<feature type="binding site" description="in other chain" evidence="9">
    <location>
        <position position="100"/>
    </location>
    <ligand>
        <name>5-phospho-alpha-D-ribose 1-diphosphate</name>
        <dbReference type="ChEBI" id="CHEBI:58017"/>
        <note>ligand shared between dimeric partners</note>
    </ligand>
</feature>
<feature type="binding site" description="in other chain" evidence="9">
    <location>
        <begin position="72"/>
        <end position="73"/>
    </location>
    <ligand>
        <name>5-phospho-alpha-D-ribose 1-diphosphate</name>
        <dbReference type="ChEBI" id="CHEBI:58017"/>
        <note>ligand shared between dimeric partners</note>
    </ligand>
</feature>
<dbReference type="EMBL" id="AP018052">
    <property type="protein sequence ID" value="BAZ95385.1"/>
    <property type="molecule type" value="Genomic_DNA"/>
</dbReference>
<reference evidence="11 12" key="1">
    <citation type="submission" date="2017-05" db="EMBL/GenBank/DDBJ databases">
        <title>Thiocyanate degradation by Thiohalobacter thiocyanaticus FOKN1.</title>
        <authorList>
            <person name="Oshiki M."/>
            <person name="Fukushima T."/>
            <person name="Kawano S."/>
            <person name="Nakagawa J."/>
        </authorList>
    </citation>
    <scope>NUCLEOTIDE SEQUENCE [LARGE SCALE GENOMIC DNA]</scope>
    <source>
        <strain evidence="11 12">FOKN1</strain>
    </source>
</reference>
<proteinExistence type="inferred from homology"/>
<feature type="binding site" description="in other chain" evidence="9">
    <location>
        <position position="26"/>
    </location>
    <ligand>
        <name>5-phospho-alpha-D-ribose 1-diphosphate</name>
        <dbReference type="ChEBI" id="CHEBI:58017"/>
        <note>ligand shared between dimeric partners</note>
    </ligand>
</feature>
<feature type="binding site" evidence="9">
    <location>
        <position position="128"/>
    </location>
    <ligand>
        <name>orotate</name>
        <dbReference type="ChEBI" id="CHEBI:30839"/>
    </ligand>
</feature>
<evidence type="ECO:0000259" key="10">
    <source>
        <dbReference type="Pfam" id="PF00156"/>
    </source>
</evidence>
<feature type="binding site" evidence="9">
    <location>
        <position position="99"/>
    </location>
    <ligand>
        <name>5-phospho-alpha-D-ribose 1-diphosphate</name>
        <dbReference type="ChEBI" id="CHEBI:58017"/>
        <note>ligand shared between dimeric partners</note>
    </ligand>
</feature>
<feature type="binding site" description="in other chain" evidence="9">
    <location>
        <begin position="124"/>
        <end position="132"/>
    </location>
    <ligand>
        <name>5-phospho-alpha-D-ribose 1-diphosphate</name>
        <dbReference type="ChEBI" id="CHEBI:58017"/>
        <note>ligand shared between dimeric partners</note>
    </ligand>
</feature>
<keyword evidence="7 9" id="KW-0808">Transferase</keyword>
<dbReference type="OrthoDB" id="9779060at2"/>
<dbReference type="PANTHER" id="PTHR46683:SF1">
    <property type="entry name" value="OROTATE PHOSPHORIBOSYLTRANSFERASE 1-RELATED"/>
    <property type="match status" value="1"/>
</dbReference>
<dbReference type="RefSeq" id="WP_096367375.1">
    <property type="nucleotide sequence ID" value="NZ_AP018052.1"/>
</dbReference>
<dbReference type="AlphaFoldDB" id="A0A1Z4VV76"/>
<accession>A0A1Z4VV76</accession>
<dbReference type="GO" id="GO:0000287">
    <property type="term" value="F:magnesium ion binding"/>
    <property type="evidence" value="ECO:0007669"/>
    <property type="project" value="UniProtKB-UniRule"/>
</dbReference>
<keyword evidence="9" id="KW-0460">Magnesium</keyword>
<evidence type="ECO:0000256" key="8">
    <source>
        <dbReference type="ARBA" id="ARBA00022975"/>
    </source>
</evidence>
<comment type="subunit">
    <text evidence="4 9">Homodimer.</text>
</comment>
<evidence type="ECO:0000256" key="3">
    <source>
        <dbReference type="ARBA" id="ARBA00006340"/>
    </source>
</evidence>
<dbReference type="GO" id="GO:0046132">
    <property type="term" value="P:pyrimidine ribonucleoside biosynthetic process"/>
    <property type="evidence" value="ECO:0007669"/>
    <property type="project" value="TreeGrafter"/>
</dbReference>
<keyword evidence="6 9" id="KW-0328">Glycosyltransferase</keyword>
<evidence type="ECO:0000256" key="5">
    <source>
        <dbReference type="ARBA" id="ARBA00011971"/>
    </source>
</evidence>
<dbReference type="HAMAP" id="MF_01208">
    <property type="entry name" value="PyrE"/>
    <property type="match status" value="1"/>
</dbReference>
<comment type="cofactor">
    <cofactor evidence="9">
        <name>Mg(2+)</name>
        <dbReference type="ChEBI" id="CHEBI:18420"/>
    </cofactor>
</comment>
<keyword evidence="8 9" id="KW-0665">Pyrimidine biosynthesis</keyword>
<dbReference type="InterPro" id="IPR023031">
    <property type="entry name" value="OPRT"/>
</dbReference>
<dbReference type="FunFam" id="3.40.50.2020:FF:000008">
    <property type="entry name" value="Orotate phosphoribosyltransferase"/>
    <property type="match status" value="1"/>
</dbReference>
<evidence type="ECO:0000256" key="1">
    <source>
        <dbReference type="ARBA" id="ARBA00003769"/>
    </source>
</evidence>
<comment type="similarity">
    <text evidence="3 9">Belongs to the purine/pyrimidine phosphoribosyltransferase family. PyrE subfamily.</text>
</comment>
<dbReference type="GO" id="GO:0004588">
    <property type="term" value="F:orotate phosphoribosyltransferase activity"/>
    <property type="evidence" value="ECO:0007669"/>
    <property type="project" value="UniProtKB-UniRule"/>
</dbReference>
<gene>
    <name evidence="9" type="primary">pyrE</name>
    <name evidence="11" type="ORF">FOKN1_3028</name>
</gene>
<feature type="binding site" evidence="9">
    <location>
        <position position="156"/>
    </location>
    <ligand>
        <name>orotate</name>
        <dbReference type="ChEBI" id="CHEBI:30839"/>
    </ligand>
</feature>
<dbReference type="GO" id="GO:0006207">
    <property type="term" value="P:'de novo' pyrimidine nucleobase biosynthetic process"/>
    <property type="evidence" value="ECO:0007669"/>
    <property type="project" value="TreeGrafter"/>
</dbReference>
<feature type="binding site" evidence="9">
    <location>
        <begin position="34"/>
        <end position="35"/>
    </location>
    <ligand>
        <name>orotate</name>
        <dbReference type="ChEBI" id="CHEBI:30839"/>
    </ligand>
</feature>
<dbReference type="KEGG" id="ttc:FOKN1_3028"/>